<dbReference type="InterPro" id="IPR040079">
    <property type="entry name" value="Glutathione_S-Trfase"/>
</dbReference>
<dbReference type="Gene3D" id="3.40.30.10">
    <property type="entry name" value="Glutaredoxin"/>
    <property type="match status" value="1"/>
</dbReference>
<dbReference type="Proteomes" id="UP000315235">
    <property type="component" value="Unassembled WGS sequence"/>
</dbReference>
<dbReference type="SUPFAM" id="SSF47616">
    <property type="entry name" value="GST C-terminal domain-like"/>
    <property type="match status" value="1"/>
</dbReference>
<keyword evidence="4" id="KW-1185">Reference proteome</keyword>
<dbReference type="SUPFAM" id="SSF52833">
    <property type="entry name" value="Thioredoxin-like"/>
    <property type="match status" value="1"/>
</dbReference>
<dbReference type="InterPro" id="IPR004045">
    <property type="entry name" value="Glutathione_S-Trfase_N"/>
</dbReference>
<dbReference type="AlphaFoldDB" id="A0A553GTH2"/>
<feature type="domain" description="GST C-terminal" evidence="2">
    <location>
        <begin position="87"/>
        <end position="201"/>
    </location>
</feature>
<dbReference type="PROSITE" id="PS50405">
    <property type="entry name" value="GST_CTER"/>
    <property type="match status" value="1"/>
</dbReference>
<dbReference type="OrthoDB" id="8772754at2"/>
<accession>A0A553GTH2</accession>
<organism evidence="3 4">
    <name type="scientific">Pseudomonas mangiferae</name>
    <dbReference type="NCBI Taxonomy" id="2593654"/>
    <lineage>
        <taxon>Bacteria</taxon>
        <taxon>Pseudomonadati</taxon>
        <taxon>Pseudomonadota</taxon>
        <taxon>Gammaproteobacteria</taxon>
        <taxon>Pseudomonadales</taxon>
        <taxon>Pseudomonadaceae</taxon>
        <taxon>Pseudomonas</taxon>
    </lineage>
</organism>
<keyword evidence="3" id="KW-0808">Transferase</keyword>
<dbReference type="PANTHER" id="PTHR44051:SF8">
    <property type="entry name" value="GLUTATHIONE S-TRANSFERASE GSTA"/>
    <property type="match status" value="1"/>
</dbReference>
<dbReference type="Gene3D" id="1.20.1050.10">
    <property type="match status" value="1"/>
</dbReference>
<dbReference type="PROSITE" id="PS50404">
    <property type="entry name" value="GST_NTER"/>
    <property type="match status" value="1"/>
</dbReference>
<dbReference type="InterPro" id="IPR010987">
    <property type="entry name" value="Glutathione-S-Trfase_C-like"/>
</dbReference>
<dbReference type="EMBL" id="VJOY01000031">
    <property type="protein sequence ID" value="TRX72770.1"/>
    <property type="molecule type" value="Genomic_DNA"/>
</dbReference>
<dbReference type="Pfam" id="PF00043">
    <property type="entry name" value="GST_C"/>
    <property type="match status" value="1"/>
</dbReference>
<dbReference type="EC" id="2.5.1.18" evidence="3"/>
<reference evidence="3 4" key="1">
    <citation type="submission" date="2019-07" db="EMBL/GenBank/DDBJ databases">
        <title>Pseudomonas mangiferae sp. nov., isolated from bark of mango tree in Thailand.</title>
        <authorList>
            <person name="Srisuk N."/>
            <person name="Anurat P."/>
        </authorList>
    </citation>
    <scope>NUCLEOTIDE SEQUENCE [LARGE SCALE GENOMIC DNA]</scope>
    <source>
        <strain evidence="3 4">DMKU_BBB3-04</strain>
    </source>
</reference>
<dbReference type="CDD" id="cd03188">
    <property type="entry name" value="GST_C_Beta"/>
    <property type="match status" value="1"/>
</dbReference>
<dbReference type="SFLD" id="SFLDG01150">
    <property type="entry name" value="Main.1:_Beta-like"/>
    <property type="match status" value="1"/>
</dbReference>
<sequence>MKLYYAPSACSLASHIVLRELQLPFELVRVDIRAKRTAEGDDFLAINPKGYVAALTLDDGQVLTEVPALLQYLADLRPEAGLAPPAGSWERVRLQELLSFLASEIHTGGCALLFNPRVPEDAKPFFRERLGMRLDGIAADLDGRDYLLGERFGVADAFFFTMLRWLPHLGLDLARWPVFGAYMARIEPRPAVRDALAAEAA</sequence>
<dbReference type="PANTHER" id="PTHR44051">
    <property type="entry name" value="GLUTATHIONE S-TRANSFERASE-RELATED"/>
    <property type="match status" value="1"/>
</dbReference>
<dbReference type="GO" id="GO:0004364">
    <property type="term" value="F:glutathione transferase activity"/>
    <property type="evidence" value="ECO:0007669"/>
    <property type="project" value="UniProtKB-EC"/>
</dbReference>
<dbReference type="InterPro" id="IPR036282">
    <property type="entry name" value="Glutathione-S-Trfase_C_sf"/>
</dbReference>
<dbReference type="InterPro" id="IPR004046">
    <property type="entry name" value="GST_C"/>
</dbReference>
<evidence type="ECO:0000313" key="4">
    <source>
        <dbReference type="Proteomes" id="UP000315235"/>
    </source>
</evidence>
<gene>
    <name evidence="3" type="primary">gstA</name>
    <name evidence="3" type="ORF">FM069_21145</name>
</gene>
<dbReference type="SFLD" id="SFLDS00019">
    <property type="entry name" value="Glutathione_Transferase_(cytos"/>
    <property type="match status" value="1"/>
</dbReference>
<evidence type="ECO:0000259" key="1">
    <source>
        <dbReference type="PROSITE" id="PS50404"/>
    </source>
</evidence>
<evidence type="ECO:0000313" key="3">
    <source>
        <dbReference type="EMBL" id="TRX72770.1"/>
    </source>
</evidence>
<dbReference type="CDD" id="cd03057">
    <property type="entry name" value="GST_N_Beta"/>
    <property type="match status" value="1"/>
</dbReference>
<dbReference type="RefSeq" id="WP_143490392.1">
    <property type="nucleotide sequence ID" value="NZ_VJOY01000031.1"/>
</dbReference>
<evidence type="ECO:0000259" key="2">
    <source>
        <dbReference type="PROSITE" id="PS50405"/>
    </source>
</evidence>
<name>A0A553GTH2_9PSED</name>
<dbReference type="Pfam" id="PF13409">
    <property type="entry name" value="GST_N_2"/>
    <property type="match status" value="1"/>
</dbReference>
<dbReference type="SFLD" id="SFLDG00358">
    <property type="entry name" value="Main_(cytGST)"/>
    <property type="match status" value="1"/>
</dbReference>
<feature type="domain" description="GST N-terminal" evidence="1">
    <location>
        <begin position="1"/>
        <end position="81"/>
    </location>
</feature>
<comment type="caution">
    <text evidence="3">The sequence shown here is derived from an EMBL/GenBank/DDBJ whole genome shotgun (WGS) entry which is preliminary data.</text>
</comment>
<protein>
    <submittedName>
        <fullName evidence="3">Glutathione transferase GstA</fullName>
        <ecNumber evidence="3">2.5.1.18</ecNumber>
    </submittedName>
</protein>
<dbReference type="InterPro" id="IPR036249">
    <property type="entry name" value="Thioredoxin-like_sf"/>
</dbReference>
<dbReference type="NCBIfam" id="NF007831">
    <property type="entry name" value="PRK10542.1"/>
    <property type="match status" value="1"/>
</dbReference>
<proteinExistence type="predicted"/>